<keyword evidence="12" id="KW-1185">Reference proteome</keyword>
<evidence type="ECO:0000313" key="12">
    <source>
        <dbReference type="Proteomes" id="UP000319094"/>
    </source>
</evidence>
<feature type="transmembrane region" description="Helical" evidence="9">
    <location>
        <begin position="134"/>
        <end position="153"/>
    </location>
</feature>
<dbReference type="Gene3D" id="1.20.5.1930">
    <property type="match status" value="1"/>
</dbReference>
<feature type="transmembrane region" description="Helical" evidence="9">
    <location>
        <begin position="63"/>
        <end position="86"/>
    </location>
</feature>
<keyword evidence="5" id="KW-0547">Nucleotide-binding</keyword>
<evidence type="ECO:0000256" key="8">
    <source>
        <dbReference type="ARBA" id="ARBA00023012"/>
    </source>
</evidence>
<evidence type="ECO:0000256" key="4">
    <source>
        <dbReference type="ARBA" id="ARBA00022679"/>
    </source>
</evidence>
<keyword evidence="6 11" id="KW-0418">Kinase</keyword>
<reference evidence="11 12" key="1">
    <citation type="submission" date="2019-06" db="EMBL/GenBank/DDBJ databases">
        <title>Sequencing the genomes of 1000 actinobacteria strains.</title>
        <authorList>
            <person name="Klenk H.-P."/>
        </authorList>
    </citation>
    <scope>NUCLEOTIDE SEQUENCE [LARGE SCALE GENOMIC DNA]</scope>
    <source>
        <strain evidence="11 12">DSM 8803</strain>
    </source>
</reference>
<proteinExistence type="predicted"/>
<feature type="transmembrane region" description="Helical" evidence="9">
    <location>
        <begin position="92"/>
        <end position="122"/>
    </location>
</feature>
<keyword evidence="7" id="KW-0067">ATP-binding</keyword>
<dbReference type="GO" id="GO:0046983">
    <property type="term" value="F:protein dimerization activity"/>
    <property type="evidence" value="ECO:0007669"/>
    <property type="project" value="InterPro"/>
</dbReference>
<comment type="caution">
    <text evidence="11">The sequence shown here is derived from an EMBL/GenBank/DDBJ whole genome shotgun (WGS) entry which is preliminary data.</text>
</comment>
<keyword evidence="9" id="KW-1133">Transmembrane helix</keyword>
<dbReference type="Pfam" id="PF07730">
    <property type="entry name" value="HisKA_3"/>
    <property type="match status" value="1"/>
</dbReference>
<evidence type="ECO:0000256" key="1">
    <source>
        <dbReference type="ARBA" id="ARBA00000085"/>
    </source>
</evidence>
<protein>
    <recommendedName>
        <fullName evidence="2">histidine kinase</fullName>
        <ecNumber evidence="2">2.7.13.3</ecNumber>
    </recommendedName>
</protein>
<evidence type="ECO:0000259" key="10">
    <source>
        <dbReference type="Pfam" id="PF07730"/>
    </source>
</evidence>
<dbReference type="GO" id="GO:0016020">
    <property type="term" value="C:membrane"/>
    <property type="evidence" value="ECO:0007669"/>
    <property type="project" value="InterPro"/>
</dbReference>
<dbReference type="PANTHER" id="PTHR24421">
    <property type="entry name" value="NITRATE/NITRITE SENSOR PROTEIN NARX-RELATED"/>
    <property type="match status" value="1"/>
</dbReference>
<dbReference type="InterPro" id="IPR011712">
    <property type="entry name" value="Sig_transdc_His_kin_sub3_dim/P"/>
</dbReference>
<dbReference type="RefSeq" id="WP_170219620.1">
    <property type="nucleotide sequence ID" value="NZ_BAAAUY010000009.1"/>
</dbReference>
<evidence type="ECO:0000256" key="7">
    <source>
        <dbReference type="ARBA" id="ARBA00022840"/>
    </source>
</evidence>
<feature type="transmembrane region" description="Helical" evidence="9">
    <location>
        <begin position="33"/>
        <end position="56"/>
    </location>
</feature>
<sequence length="430" mass="45256">MSEAARATSEAFLPNPPGAIRRWVAAHPRAIDLGILVCYLIGAIPLALFDIFSVLYDRSDGNVVVAAAYTLLVSLRLAAGTVALIFRRRAPLLGLIIVTVALLGDGGPLIVANAVASWFLLYAVPVYRDVRTGWIAYAVAVGGSILGASIPSASTVFGEDPQGRGLIGIIVLDAIWALAVLLIGINLGNRRRYLEAIIDRAHQLARERDQLAQLAVAEERSRIAREIHDIVAHSVSVMIALSEGGARAVETAPKEAANAMQRSAETGRTALTEMRRLLGALQMSEAADMAPQPSVDDIPGLVRGFEDAGLYVEFEDSLGSLQDRLQGLAIFRVVQEGLTNVLRYAGVGARAEVTLSGTPAGIEIIVRDHGRPANTVGPTTGLGSGRGLAGLAERVRVFGGSIDSGPAPSGPGWQLRAFFPAGPAGSMRAQ</sequence>
<comment type="catalytic activity">
    <reaction evidence="1">
        <text>ATP + protein L-histidine = ADP + protein N-phospho-L-histidine.</text>
        <dbReference type="EC" id="2.7.13.3"/>
    </reaction>
</comment>
<dbReference type="PANTHER" id="PTHR24421:SF10">
    <property type="entry name" value="NITRATE_NITRITE SENSOR PROTEIN NARQ"/>
    <property type="match status" value="1"/>
</dbReference>
<keyword evidence="9" id="KW-0472">Membrane</keyword>
<evidence type="ECO:0000256" key="5">
    <source>
        <dbReference type="ARBA" id="ARBA00022741"/>
    </source>
</evidence>
<accession>A0A542Y435</accession>
<evidence type="ECO:0000256" key="2">
    <source>
        <dbReference type="ARBA" id="ARBA00012438"/>
    </source>
</evidence>
<dbReference type="SUPFAM" id="SSF55874">
    <property type="entry name" value="ATPase domain of HSP90 chaperone/DNA topoisomerase II/histidine kinase"/>
    <property type="match status" value="1"/>
</dbReference>
<keyword evidence="9" id="KW-0812">Transmembrane</keyword>
<dbReference type="InterPro" id="IPR050482">
    <property type="entry name" value="Sensor_HK_TwoCompSys"/>
</dbReference>
<dbReference type="EC" id="2.7.13.3" evidence="2"/>
<keyword evidence="3" id="KW-0597">Phosphoprotein</keyword>
<feature type="transmembrane region" description="Helical" evidence="9">
    <location>
        <begin position="165"/>
        <end position="185"/>
    </location>
</feature>
<evidence type="ECO:0000313" key="11">
    <source>
        <dbReference type="EMBL" id="TQL42832.1"/>
    </source>
</evidence>
<dbReference type="CDD" id="cd16917">
    <property type="entry name" value="HATPase_UhpB-NarQ-NarX-like"/>
    <property type="match status" value="1"/>
</dbReference>
<dbReference type="GO" id="GO:0005524">
    <property type="term" value="F:ATP binding"/>
    <property type="evidence" value="ECO:0007669"/>
    <property type="project" value="UniProtKB-KW"/>
</dbReference>
<dbReference type="GO" id="GO:0000155">
    <property type="term" value="F:phosphorelay sensor kinase activity"/>
    <property type="evidence" value="ECO:0007669"/>
    <property type="project" value="InterPro"/>
</dbReference>
<gene>
    <name evidence="11" type="ORF">FB468_0840</name>
</gene>
<evidence type="ECO:0000256" key="6">
    <source>
        <dbReference type="ARBA" id="ARBA00022777"/>
    </source>
</evidence>
<dbReference type="InterPro" id="IPR036890">
    <property type="entry name" value="HATPase_C_sf"/>
</dbReference>
<feature type="domain" description="Signal transduction histidine kinase subgroup 3 dimerisation and phosphoacceptor" evidence="10">
    <location>
        <begin position="219"/>
        <end position="282"/>
    </location>
</feature>
<dbReference type="Proteomes" id="UP000319094">
    <property type="component" value="Unassembled WGS sequence"/>
</dbReference>
<keyword evidence="4" id="KW-0808">Transferase</keyword>
<dbReference type="AlphaFoldDB" id="A0A542Y435"/>
<name>A0A542Y435_9MICO</name>
<dbReference type="EMBL" id="VFON01000001">
    <property type="protein sequence ID" value="TQL42832.1"/>
    <property type="molecule type" value="Genomic_DNA"/>
</dbReference>
<evidence type="ECO:0000256" key="9">
    <source>
        <dbReference type="SAM" id="Phobius"/>
    </source>
</evidence>
<evidence type="ECO:0000256" key="3">
    <source>
        <dbReference type="ARBA" id="ARBA00022553"/>
    </source>
</evidence>
<organism evidence="11 12">
    <name type="scientific">Leucobacter komagatae</name>
    <dbReference type="NCBI Taxonomy" id="55969"/>
    <lineage>
        <taxon>Bacteria</taxon>
        <taxon>Bacillati</taxon>
        <taxon>Actinomycetota</taxon>
        <taxon>Actinomycetes</taxon>
        <taxon>Micrococcales</taxon>
        <taxon>Microbacteriaceae</taxon>
        <taxon>Leucobacter</taxon>
    </lineage>
</organism>
<dbReference type="Gene3D" id="3.30.565.10">
    <property type="entry name" value="Histidine kinase-like ATPase, C-terminal domain"/>
    <property type="match status" value="1"/>
</dbReference>
<keyword evidence="8" id="KW-0902">Two-component regulatory system</keyword>